<keyword evidence="13" id="KW-1185">Reference proteome</keyword>
<comment type="catalytic activity">
    <reaction evidence="1">
        <text>4-amino-5-hydroxymethyl-2-methylpyrimidine + ATP = 4-amino-2-methyl-5-(phosphooxymethyl)pyrimidine + ADP + H(+)</text>
        <dbReference type="Rhea" id="RHEA:23096"/>
        <dbReference type="ChEBI" id="CHEBI:15378"/>
        <dbReference type="ChEBI" id="CHEBI:16892"/>
        <dbReference type="ChEBI" id="CHEBI:30616"/>
        <dbReference type="ChEBI" id="CHEBI:58354"/>
        <dbReference type="ChEBI" id="CHEBI:456216"/>
        <dbReference type="EC" id="2.7.1.49"/>
    </reaction>
</comment>
<name>A0A1G8AF09_9MICO</name>
<evidence type="ECO:0000256" key="6">
    <source>
        <dbReference type="ARBA" id="ARBA00022741"/>
    </source>
</evidence>
<dbReference type="NCBIfam" id="TIGR00097">
    <property type="entry name" value="HMP-P_kinase"/>
    <property type="match status" value="1"/>
</dbReference>
<dbReference type="UniPathway" id="UPA00060">
    <property type="reaction ID" value="UER00138"/>
</dbReference>
<proteinExistence type="predicted"/>
<comment type="function">
    <text evidence="3">Catalyzes the phosphorylation of hydroxymethylpyrimidine phosphate (HMP-P) to HMP-PP, and of HMP to HMP-P.</text>
</comment>
<dbReference type="CDD" id="cd19365">
    <property type="entry name" value="TenA_C-like"/>
    <property type="match status" value="1"/>
</dbReference>
<dbReference type="STRING" id="399736.SAMN04489720_0359"/>
<feature type="domain" description="Pyridoxamine kinase/Phosphomethylpyrimidine kinase" evidence="11">
    <location>
        <begin position="14"/>
        <end position="260"/>
    </location>
</feature>
<dbReference type="OrthoDB" id="34166at2"/>
<evidence type="ECO:0000256" key="7">
    <source>
        <dbReference type="ARBA" id="ARBA00022777"/>
    </source>
</evidence>
<evidence type="ECO:0000256" key="9">
    <source>
        <dbReference type="ARBA" id="ARBA00022977"/>
    </source>
</evidence>
<feature type="domain" description="Thiaminase-2/PQQC" evidence="10">
    <location>
        <begin position="294"/>
        <end position="470"/>
    </location>
</feature>
<sequence length="484" mass="50039">MSRIPRVLSIAGSDPSGGAGIQADLKAIAAHGGFGMAVVTALTAQSTRGVVDVHVPPLPFLDAQLRTLSDDVAIDAVKLGMLASAPVVAVVERWLADVRPPLVVLDPVMVATSGDRLLASDAEDAIRRLCTAADLVTPNVPELAVLVGEPVAATWDAALAQARTLHQRTGAAVLLKGGHLDGATCLDAIVDADGVHVVAGSRLAATSTHGTGCTLSSTMATLAAGGATWRAALDVAKPWLAAAIAAGESLDVGAGAGPVDHLHALRGAMPTTSWASDAWARTAGVRADVDACAFVRSLGDGSLEPERFRWYLAQDAIYLGEYARVLARASALAPTGDEQAFWARSAASAIEEEASLHRSHVTEVPDRAPDTRAYVDHLQAAAHGAYAEVVAAVLPCFWLYADVGARLAALDDAAHPFHDWLVAYGDAGFAEATRQAIAIADAAACAAGPTLRGRMDAAFDRSMALELAFFEAPVRVRLEAAMLG</sequence>
<evidence type="ECO:0000259" key="11">
    <source>
        <dbReference type="Pfam" id="PF08543"/>
    </source>
</evidence>
<organism evidence="12 13">
    <name type="scientific">Agrococcus jejuensis</name>
    <dbReference type="NCBI Taxonomy" id="399736"/>
    <lineage>
        <taxon>Bacteria</taxon>
        <taxon>Bacillati</taxon>
        <taxon>Actinomycetota</taxon>
        <taxon>Actinomycetes</taxon>
        <taxon>Micrococcales</taxon>
        <taxon>Microbacteriaceae</taxon>
        <taxon>Agrococcus</taxon>
    </lineage>
</organism>
<dbReference type="PANTHER" id="PTHR20858:SF17">
    <property type="entry name" value="HYDROXYMETHYLPYRIMIDINE_PHOSPHOMETHYLPYRIMIDINE KINASE THI20-RELATED"/>
    <property type="match status" value="1"/>
</dbReference>
<dbReference type="GO" id="GO:0005829">
    <property type="term" value="C:cytosol"/>
    <property type="evidence" value="ECO:0007669"/>
    <property type="project" value="TreeGrafter"/>
</dbReference>
<evidence type="ECO:0000256" key="5">
    <source>
        <dbReference type="ARBA" id="ARBA00022679"/>
    </source>
</evidence>
<evidence type="ECO:0000256" key="2">
    <source>
        <dbReference type="ARBA" id="ARBA00000565"/>
    </source>
</evidence>
<dbReference type="PANTHER" id="PTHR20858">
    <property type="entry name" value="PHOSPHOMETHYLPYRIMIDINE KINASE"/>
    <property type="match status" value="1"/>
</dbReference>
<dbReference type="InterPro" id="IPR013749">
    <property type="entry name" value="PM/HMP-P_kinase-1"/>
</dbReference>
<keyword evidence="6" id="KW-0547">Nucleotide-binding</keyword>
<dbReference type="SUPFAM" id="SSF53613">
    <property type="entry name" value="Ribokinase-like"/>
    <property type="match status" value="1"/>
</dbReference>
<keyword evidence="7 12" id="KW-0418">Kinase</keyword>
<dbReference type="EMBL" id="LT629695">
    <property type="protein sequence ID" value="SDH19605.1"/>
    <property type="molecule type" value="Genomic_DNA"/>
</dbReference>
<evidence type="ECO:0000259" key="10">
    <source>
        <dbReference type="Pfam" id="PF03070"/>
    </source>
</evidence>
<dbReference type="Gene3D" id="3.40.1190.20">
    <property type="match status" value="1"/>
</dbReference>
<dbReference type="Pfam" id="PF03070">
    <property type="entry name" value="TENA_THI-4"/>
    <property type="match status" value="1"/>
</dbReference>
<dbReference type="AlphaFoldDB" id="A0A1G8AF09"/>
<gene>
    <name evidence="12" type="ORF">SAMN04489720_0359</name>
</gene>
<dbReference type="GO" id="GO:0008972">
    <property type="term" value="F:phosphomethylpyrimidine kinase activity"/>
    <property type="evidence" value="ECO:0007669"/>
    <property type="project" value="UniProtKB-EC"/>
</dbReference>
<evidence type="ECO:0000256" key="3">
    <source>
        <dbReference type="ARBA" id="ARBA00003848"/>
    </source>
</evidence>
<protein>
    <submittedName>
        <fullName evidence="12">Hydroxymethylpyrimidine/phosphomethylpyrimidine kinase</fullName>
    </submittedName>
</protein>
<dbReference type="FunFam" id="3.40.1190.20:FF:000003">
    <property type="entry name" value="Phosphomethylpyrimidine kinase ThiD"/>
    <property type="match status" value="1"/>
</dbReference>
<accession>A0A1G8AF09</accession>
<dbReference type="InterPro" id="IPR029056">
    <property type="entry name" value="Ribokinase-like"/>
</dbReference>
<keyword evidence="8" id="KW-0067">ATP-binding</keyword>
<evidence type="ECO:0000313" key="13">
    <source>
        <dbReference type="Proteomes" id="UP000198822"/>
    </source>
</evidence>
<keyword evidence="5" id="KW-0808">Transferase</keyword>
<dbReference type="GO" id="GO:0008902">
    <property type="term" value="F:hydroxymethylpyrimidine kinase activity"/>
    <property type="evidence" value="ECO:0007669"/>
    <property type="project" value="UniProtKB-EC"/>
</dbReference>
<dbReference type="InterPro" id="IPR016084">
    <property type="entry name" value="Haem_Oase-like_multi-hlx"/>
</dbReference>
<keyword evidence="9" id="KW-0784">Thiamine biosynthesis</keyword>
<dbReference type="RefSeq" id="WP_092506722.1">
    <property type="nucleotide sequence ID" value="NZ_LT629695.1"/>
</dbReference>
<comment type="catalytic activity">
    <reaction evidence="2">
        <text>4-amino-2-methyl-5-(phosphooxymethyl)pyrimidine + ATP = 4-amino-2-methyl-5-(diphosphooxymethyl)pyrimidine + ADP</text>
        <dbReference type="Rhea" id="RHEA:19893"/>
        <dbReference type="ChEBI" id="CHEBI:30616"/>
        <dbReference type="ChEBI" id="CHEBI:57841"/>
        <dbReference type="ChEBI" id="CHEBI:58354"/>
        <dbReference type="ChEBI" id="CHEBI:456216"/>
        <dbReference type="EC" id="2.7.4.7"/>
    </reaction>
</comment>
<dbReference type="InterPro" id="IPR004305">
    <property type="entry name" value="Thiaminase-2/PQQC"/>
</dbReference>
<dbReference type="GO" id="GO:0005524">
    <property type="term" value="F:ATP binding"/>
    <property type="evidence" value="ECO:0007669"/>
    <property type="project" value="UniProtKB-KW"/>
</dbReference>
<dbReference type="InterPro" id="IPR004399">
    <property type="entry name" value="HMP/HMP-P_kinase_dom"/>
</dbReference>
<comment type="pathway">
    <text evidence="4">Cofactor biosynthesis; thiamine diphosphate biosynthesis; 4-amino-2-methyl-5-diphosphomethylpyrimidine from 5-amino-1-(5-phospho-D-ribosyl)imidazole: step 3/3.</text>
</comment>
<dbReference type="GO" id="GO:0009229">
    <property type="term" value="P:thiamine diphosphate biosynthetic process"/>
    <property type="evidence" value="ECO:0007669"/>
    <property type="project" value="UniProtKB-UniPathway"/>
</dbReference>
<dbReference type="GO" id="GO:0009228">
    <property type="term" value="P:thiamine biosynthetic process"/>
    <property type="evidence" value="ECO:0007669"/>
    <property type="project" value="UniProtKB-KW"/>
</dbReference>
<evidence type="ECO:0000313" key="12">
    <source>
        <dbReference type="EMBL" id="SDH19605.1"/>
    </source>
</evidence>
<evidence type="ECO:0000256" key="4">
    <source>
        <dbReference type="ARBA" id="ARBA00004769"/>
    </source>
</evidence>
<dbReference type="SUPFAM" id="SSF48613">
    <property type="entry name" value="Heme oxygenase-like"/>
    <property type="match status" value="1"/>
</dbReference>
<dbReference type="Gene3D" id="1.20.910.10">
    <property type="entry name" value="Heme oxygenase-like"/>
    <property type="match status" value="1"/>
</dbReference>
<evidence type="ECO:0000256" key="8">
    <source>
        <dbReference type="ARBA" id="ARBA00022840"/>
    </source>
</evidence>
<dbReference type="CDD" id="cd01169">
    <property type="entry name" value="HMPP_kinase"/>
    <property type="match status" value="1"/>
</dbReference>
<reference evidence="13" key="1">
    <citation type="submission" date="2016-10" db="EMBL/GenBank/DDBJ databases">
        <authorList>
            <person name="Varghese N."/>
            <person name="Submissions S."/>
        </authorList>
    </citation>
    <scope>NUCLEOTIDE SEQUENCE [LARGE SCALE GENOMIC DNA]</scope>
    <source>
        <strain evidence="13">DSM 22002</strain>
    </source>
</reference>
<evidence type="ECO:0000256" key="1">
    <source>
        <dbReference type="ARBA" id="ARBA00000151"/>
    </source>
</evidence>
<dbReference type="Pfam" id="PF08543">
    <property type="entry name" value="Phos_pyr_kin"/>
    <property type="match status" value="1"/>
</dbReference>
<dbReference type="Proteomes" id="UP000198822">
    <property type="component" value="Chromosome I"/>
</dbReference>